<evidence type="ECO:0000313" key="1">
    <source>
        <dbReference type="EMBL" id="RZC62750.1"/>
    </source>
</evidence>
<reference evidence="1 2" key="1">
    <citation type="journal article" date="2018" name="Science">
        <title>The opium poppy genome and morphinan production.</title>
        <authorList>
            <person name="Guo L."/>
            <person name="Winzer T."/>
            <person name="Yang X."/>
            <person name="Li Y."/>
            <person name="Ning Z."/>
            <person name="He Z."/>
            <person name="Teodor R."/>
            <person name="Lu Y."/>
            <person name="Bowser T.A."/>
            <person name="Graham I.A."/>
            <person name="Ye K."/>
        </authorList>
    </citation>
    <scope>NUCLEOTIDE SEQUENCE [LARGE SCALE GENOMIC DNA]</scope>
    <source>
        <strain evidence="2">cv. HN1</strain>
        <tissue evidence="1">Leaves</tissue>
    </source>
</reference>
<dbReference type="Gramene" id="RZC62750">
    <property type="protein sequence ID" value="RZC62750"/>
    <property type="gene ID" value="C5167_024491"/>
</dbReference>
<dbReference type="Proteomes" id="UP000316621">
    <property type="component" value="Chromosome 5"/>
</dbReference>
<protein>
    <submittedName>
        <fullName evidence="1">Uncharacterized protein</fullName>
    </submittedName>
</protein>
<gene>
    <name evidence="1" type="ORF">C5167_024491</name>
</gene>
<dbReference type="EMBL" id="CM010719">
    <property type="protein sequence ID" value="RZC62750.1"/>
    <property type="molecule type" value="Genomic_DNA"/>
</dbReference>
<organism evidence="1 2">
    <name type="scientific">Papaver somniferum</name>
    <name type="common">Opium poppy</name>
    <dbReference type="NCBI Taxonomy" id="3469"/>
    <lineage>
        <taxon>Eukaryota</taxon>
        <taxon>Viridiplantae</taxon>
        <taxon>Streptophyta</taxon>
        <taxon>Embryophyta</taxon>
        <taxon>Tracheophyta</taxon>
        <taxon>Spermatophyta</taxon>
        <taxon>Magnoliopsida</taxon>
        <taxon>Ranunculales</taxon>
        <taxon>Papaveraceae</taxon>
        <taxon>Papaveroideae</taxon>
        <taxon>Papaver</taxon>
    </lineage>
</organism>
<evidence type="ECO:0000313" key="2">
    <source>
        <dbReference type="Proteomes" id="UP000316621"/>
    </source>
</evidence>
<accession>A0A4Y7JRS1</accession>
<sequence>MQQRKIKGYGNLRLNIRFESETIAVAAHFSFYGKVYMRGTKLSWWWWPLIYAG</sequence>
<dbReference type="AlphaFoldDB" id="A0A4Y7JRS1"/>
<proteinExistence type="predicted"/>
<name>A0A4Y7JRS1_PAPSO</name>
<keyword evidence="2" id="KW-1185">Reference proteome</keyword>